<dbReference type="Gene3D" id="3.40.50.1240">
    <property type="entry name" value="Phosphoglycerate mutase-like"/>
    <property type="match status" value="1"/>
</dbReference>
<evidence type="ECO:0000256" key="4">
    <source>
        <dbReference type="ARBA" id="ARBA00022842"/>
    </source>
</evidence>
<evidence type="ECO:0000259" key="6">
    <source>
        <dbReference type="PROSITE" id="PS51462"/>
    </source>
</evidence>
<evidence type="ECO:0000256" key="5">
    <source>
        <dbReference type="RuleBase" id="RU003476"/>
    </source>
</evidence>
<gene>
    <name evidence="7" type="ORF">ACFQS9_05385</name>
</gene>
<dbReference type="PANTHER" id="PTHR43222">
    <property type="entry name" value="NUDIX HYDROLASE 23"/>
    <property type="match status" value="1"/>
</dbReference>
<dbReference type="Pfam" id="PF00300">
    <property type="entry name" value="His_Phos_1"/>
    <property type="match status" value="1"/>
</dbReference>
<dbReference type="CDD" id="cd07067">
    <property type="entry name" value="HP_PGM_like"/>
    <property type="match status" value="1"/>
</dbReference>
<evidence type="ECO:0000256" key="2">
    <source>
        <dbReference type="ARBA" id="ARBA00005582"/>
    </source>
</evidence>
<dbReference type="PRINTS" id="PR00502">
    <property type="entry name" value="NUDIXFAMILY"/>
</dbReference>
<dbReference type="SUPFAM" id="SSF53254">
    <property type="entry name" value="Phosphoglycerate mutase-like"/>
    <property type="match status" value="1"/>
</dbReference>
<accession>A0ABW2RU06</accession>
<sequence length="308" mass="33857">MSSKSDRPIKANIFAAGAVLWRKSPTNPYEIEIALIHRPRYDDWSFPKGKLDPGETPVVAAVREVEEETGLRVRLGRHVTRIAYEIPGHRKRKRVDYWAAESLGGEFVPNNEVDELRWVAPEDVVGALSYSVDGKVTRRFLKVPADTTTMLLVRHGKAGRRKDSADDTLRQLDKVGRAQAEALVPQLLAFGATAVHSADRTRCVQTMEPLARALGTEIVPEPLLSEEAYAEDPSAARSRARKIATLGGVQVICSQSGVIPDLLSWWADRDGITLPPARNRKGSTWALSFSGGKLVDASHIDSPLPENA</sequence>
<keyword evidence="8" id="KW-1185">Reference proteome</keyword>
<evidence type="ECO:0000256" key="1">
    <source>
        <dbReference type="ARBA" id="ARBA00001946"/>
    </source>
</evidence>
<dbReference type="Pfam" id="PF00293">
    <property type="entry name" value="NUDIX"/>
    <property type="match status" value="1"/>
</dbReference>
<dbReference type="InterPro" id="IPR015797">
    <property type="entry name" value="NUDIX_hydrolase-like_dom_sf"/>
</dbReference>
<proteinExistence type="inferred from homology"/>
<dbReference type="InterPro" id="IPR000086">
    <property type="entry name" value="NUDIX_hydrolase_dom"/>
</dbReference>
<reference evidence="8" key="1">
    <citation type="journal article" date="2019" name="Int. J. Syst. Evol. Microbiol.">
        <title>The Global Catalogue of Microorganisms (GCM) 10K type strain sequencing project: providing services to taxonomists for standard genome sequencing and annotation.</title>
        <authorList>
            <consortium name="The Broad Institute Genomics Platform"/>
            <consortium name="The Broad Institute Genome Sequencing Center for Infectious Disease"/>
            <person name="Wu L."/>
            <person name="Ma J."/>
        </authorList>
    </citation>
    <scope>NUCLEOTIDE SEQUENCE [LARGE SCALE GENOMIC DNA]</scope>
    <source>
        <strain evidence="8">ICMP 19430</strain>
    </source>
</reference>
<keyword evidence="3 5" id="KW-0378">Hydrolase</keyword>
<name>A0ABW2RU06_9NOCA</name>
<dbReference type="Gene3D" id="3.90.79.10">
    <property type="entry name" value="Nucleoside Triphosphate Pyrophosphohydrolase"/>
    <property type="match status" value="1"/>
</dbReference>
<comment type="cofactor">
    <cofactor evidence="1">
        <name>Mg(2+)</name>
        <dbReference type="ChEBI" id="CHEBI:18420"/>
    </cofactor>
</comment>
<dbReference type="PANTHER" id="PTHR43222:SF9">
    <property type="entry name" value="8-OXO-(D)GTP PHOSPHATASE"/>
    <property type="match status" value="1"/>
</dbReference>
<dbReference type="InterPro" id="IPR013078">
    <property type="entry name" value="His_Pase_superF_clade-1"/>
</dbReference>
<dbReference type="InterPro" id="IPR020476">
    <property type="entry name" value="Nudix_hydrolase"/>
</dbReference>
<evidence type="ECO:0000256" key="3">
    <source>
        <dbReference type="ARBA" id="ARBA00022801"/>
    </source>
</evidence>
<dbReference type="PROSITE" id="PS00893">
    <property type="entry name" value="NUDIX_BOX"/>
    <property type="match status" value="1"/>
</dbReference>
<comment type="similarity">
    <text evidence="2 5">Belongs to the Nudix hydrolase family.</text>
</comment>
<feature type="domain" description="Nudix hydrolase" evidence="6">
    <location>
        <begin position="11"/>
        <end position="142"/>
    </location>
</feature>
<protein>
    <submittedName>
        <fullName evidence="7">NUDIX domain-containing protein</fullName>
    </submittedName>
</protein>
<comment type="caution">
    <text evidence="7">The sequence shown here is derived from an EMBL/GenBank/DDBJ whole genome shotgun (WGS) entry which is preliminary data.</text>
</comment>
<dbReference type="RefSeq" id="WP_378402318.1">
    <property type="nucleotide sequence ID" value="NZ_JBHTCS010000009.1"/>
</dbReference>
<dbReference type="SUPFAM" id="SSF55811">
    <property type="entry name" value="Nudix"/>
    <property type="match status" value="1"/>
</dbReference>
<dbReference type="EMBL" id="JBHTCS010000009">
    <property type="protein sequence ID" value="MFC7447324.1"/>
    <property type="molecule type" value="Genomic_DNA"/>
</dbReference>
<evidence type="ECO:0000313" key="7">
    <source>
        <dbReference type="EMBL" id="MFC7447324.1"/>
    </source>
</evidence>
<dbReference type="SMART" id="SM00855">
    <property type="entry name" value="PGAM"/>
    <property type="match status" value="1"/>
</dbReference>
<dbReference type="PROSITE" id="PS51462">
    <property type="entry name" value="NUDIX"/>
    <property type="match status" value="1"/>
</dbReference>
<evidence type="ECO:0000313" key="8">
    <source>
        <dbReference type="Proteomes" id="UP001596484"/>
    </source>
</evidence>
<dbReference type="InterPro" id="IPR020084">
    <property type="entry name" value="NUDIX_hydrolase_CS"/>
</dbReference>
<dbReference type="InterPro" id="IPR029033">
    <property type="entry name" value="His_PPase_superfam"/>
</dbReference>
<dbReference type="CDD" id="cd03673">
    <property type="entry name" value="NUDIX_Ap6A_hydrolase"/>
    <property type="match status" value="1"/>
</dbReference>
<keyword evidence="4" id="KW-0460">Magnesium</keyword>
<dbReference type="Proteomes" id="UP001596484">
    <property type="component" value="Unassembled WGS sequence"/>
</dbReference>
<organism evidence="7 8">
    <name type="scientific">Rhodococcus daqingensis</name>
    <dbReference type="NCBI Taxonomy" id="2479363"/>
    <lineage>
        <taxon>Bacteria</taxon>
        <taxon>Bacillati</taxon>
        <taxon>Actinomycetota</taxon>
        <taxon>Actinomycetes</taxon>
        <taxon>Mycobacteriales</taxon>
        <taxon>Nocardiaceae</taxon>
        <taxon>Rhodococcus</taxon>
    </lineage>
</organism>